<gene>
    <name evidence="1" type="ordered locus">AXX17_At1g35400</name>
</gene>
<evidence type="ECO:0000313" key="2">
    <source>
        <dbReference type="Proteomes" id="UP000078284"/>
    </source>
</evidence>
<dbReference type="AlphaFoldDB" id="A0A178W550"/>
<comment type="caution">
    <text evidence="1">The sequence shown here is derived from an EMBL/GenBank/DDBJ whole genome shotgun (WGS) entry which is preliminary data.</text>
</comment>
<protein>
    <submittedName>
        <fullName evidence="1">Uncharacterized protein</fullName>
    </submittedName>
</protein>
<proteinExistence type="predicted"/>
<dbReference type="EMBL" id="LUHQ01000001">
    <property type="protein sequence ID" value="OAP13620.1"/>
    <property type="molecule type" value="Genomic_DNA"/>
</dbReference>
<dbReference type="Proteomes" id="UP000078284">
    <property type="component" value="Chromosome 1"/>
</dbReference>
<reference evidence="2" key="1">
    <citation type="journal article" date="2016" name="Proc. Natl. Acad. Sci. U.S.A.">
        <title>Chromosome-level assembly of Arabidopsis thaliana Ler reveals the extent of translocation and inversion polymorphisms.</title>
        <authorList>
            <person name="Zapata L."/>
            <person name="Ding J."/>
            <person name="Willing E.M."/>
            <person name="Hartwig B."/>
            <person name="Bezdan D."/>
            <person name="Jiao W.B."/>
            <person name="Patel V."/>
            <person name="Velikkakam James G."/>
            <person name="Koornneef M."/>
            <person name="Ossowski S."/>
            <person name="Schneeberger K."/>
        </authorList>
    </citation>
    <scope>NUCLEOTIDE SEQUENCE [LARGE SCALE GENOMIC DNA]</scope>
    <source>
        <strain evidence="2">cv. Landsberg erecta</strain>
    </source>
</reference>
<dbReference type="ExpressionAtlas" id="A0A178W550">
    <property type="expression patterns" value="baseline and differential"/>
</dbReference>
<accession>A0A178W550</accession>
<name>A0A178W550_ARATH</name>
<evidence type="ECO:0000313" key="1">
    <source>
        <dbReference type="EMBL" id="OAP13620.1"/>
    </source>
</evidence>
<organism evidence="1 2">
    <name type="scientific">Arabidopsis thaliana</name>
    <name type="common">Mouse-ear cress</name>
    <dbReference type="NCBI Taxonomy" id="3702"/>
    <lineage>
        <taxon>Eukaryota</taxon>
        <taxon>Viridiplantae</taxon>
        <taxon>Streptophyta</taxon>
        <taxon>Embryophyta</taxon>
        <taxon>Tracheophyta</taxon>
        <taxon>Spermatophyta</taxon>
        <taxon>Magnoliopsida</taxon>
        <taxon>eudicotyledons</taxon>
        <taxon>Gunneridae</taxon>
        <taxon>Pentapetalae</taxon>
        <taxon>rosids</taxon>
        <taxon>malvids</taxon>
        <taxon>Brassicales</taxon>
        <taxon>Brassicaceae</taxon>
        <taxon>Camelineae</taxon>
        <taxon>Arabidopsis</taxon>
    </lineage>
</organism>
<sequence>MAHYINIYGKRVFDIGLYLKTSVDLLLQQQHVLMSQQKFTDISLCHREAPNPILILFLFLIHRSFHSLQNSLPIIPEQKRVIESGSVASIVEHKRTNLSGINPILSDLEESV</sequence>